<dbReference type="Gene3D" id="3.40.50.1820">
    <property type="entry name" value="alpha/beta hydrolase"/>
    <property type="match status" value="2"/>
</dbReference>
<evidence type="ECO:0000256" key="3">
    <source>
        <dbReference type="ARBA" id="ARBA00022801"/>
    </source>
</evidence>
<comment type="caution">
    <text evidence="7">The sequence shown here is derived from an EMBL/GenBank/DDBJ whole genome shotgun (WGS) entry which is preliminary data.</text>
</comment>
<sequence length="301" mass="34144">MVRPADFDDEKTYPWILALHGGPEGAWTDGWKQQFHAAAWAEQGYVVVLPNITGGTGFGTKFRDVIQGASFGAYLISCLFSHQVITKVKPYVSVYKSAALLTCQQVLRRHLADGIFSLPTWLMQTDQIVNNGSFGESTFPWARPENLDRCNPARPDRLVKFRNAPPTLVMTGDRDHRSPTTEALAMFKTLQAQGVPSALLTFSVEGRWITGRDENSLRWYRTAFEWANDCVAGKMKRGDVDIQWMDIRIVWRDCAIVAIVTSTVMAWNPQRNRSVVHLSRQDYSPRRAPKRNGSIRKKQNR</sequence>
<dbReference type="AlphaFoldDB" id="A0AAW0RR43"/>
<dbReference type="InterPro" id="IPR029058">
    <property type="entry name" value="AB_hydrolase_fold"/>
</dbReference>
<keyword evidence="8" id="KW-1185">Reference proteome</keyword>
<evidence type="ECO:0000256" key="4">
    <source>
        <dbReference type="ARBA" id="ARBA00032829"/>
    </source>
</evidence>
<evidence type="ECO:0000313" key="8">
    <source>
        <dbReference type="Proteomes" id="UP001397290"/>
    </source>
</evidence>
<feature type="domain" description="Peptidase S9 prolyl oligopeptidase catalytic" evidence="6">
    <location>
        <begin position="113"/>
        <end position="232"/>
    </location>
</feature>
<feature type="compositionally biased region" description="Basic residues" evidence="5">
    <location>
        <begin position="287"/>
        <end position="301"/>
    </location>
</feature>
<reference evidence="7 8" key="1">
    <citation type="submission" date="2020-02" db="EMBL/GenBank/DDBJ databases">
        <title>Comparative genomics of the hypocrealean fungal genus Beauvera.</title>
        <authorList>
            <person name="Showalter D.N."/>
            <person name="Bushley K.E."/>
            <person name="Rehner S.A."/>
        </authorList>
    </citation>
    <scope>NUCLEOTIDE SEQUENCE [LARGE SCALE GENOMIC DNA]</scope>
    <source>
        <strain evidence="7 8">ARSEF4384</strain>
    </source>
</reference>
<proteinExistence type="inferred from homology"/>
<dbReference type="InterPro" id="IPR001375">
    <property type="entry name" value="Peptidase_S9_cat"/>
</dbReference>
<dbReference type="Proteomes" id="UP001397290">
    <property type="component" value="Unassembled WGS sequence"/>
</dbReference>
<gene>
    <name evidence="7" type="ORF">G3M48_005462</name>
</gene>
<name>A0AAW0RR43_9HYPO</name>
<dbReference type="EMBL" id="JAAHCF010000360">
    <property type="protein sequence ID" value="KAK8144713.1"/>
    <property type="molecule type" value="Genomic_DNA"/>
</dbReference>
<keyword evidence="2" id="KW-0732">Signal</keyword>
<accession>A0AAW0RR43</accession>
<dbReference type="GO" id="GO:0006508">
    <property type="term" value="P:proteolysis"/>
    <property type="evidence" value="ECO:0007669"/>
    <property type="project" value="InterPro"/>
</dbReference>
<dbReference type="PANTHER" id="PTHR42776">
    <property type="entry name" value="SERINE PEPTIDASE S9 FAMILY MEMBER"/>
    <property type="match status" value="1"/>
</dbReference>
<dbReference type="Pfam" id="PF00326">
    <property type="entry name" value="Peptidase_S9"/>
    <property type="match status" value="2"/>
</dbReference>
<keyword evidence="3" id="KW-0378">Hydrolase</keyword>
<protein>
    <recommendedName>
        <fullName evidence="4">Dipeptidyl-peptidase V</fullName>
    </recommendedName>
</protein>
<evidence type="ECO:0000259" key="6">
    <source>
        <dbReference type="Pfam" id="PF00326"/>
    </source>
</evidence>
<feature type="domain" description="Peptidase S9 prolyl oligopeptidase catalytic" evidence="6">
    <location>
        <begin position="34"/>
        <end position="68"/>
    </location>
</feature>
<evidence type="ECO:0000256" key="5">
    <source>
        <dbReference type="SAM" id="MobiDB-lite"/>
    </source>
</evidence>
<feature type="region of interest" description="Disordered" evidence="5">
    <location>
        <begin position="278"/>
        <end position="301"/>
    </location>
</feature>
<evidence type="ECO:0000256" key="1">
    <source>
        <dbReference type="ARBA" id="ARBA00010040"/>
    </source>
</evidence>
<organism evidence="7 8">
    <name type="scientific">Beauveria asiatica</name>
    <dbReference type="NCBI Taxonomy" id="1069075"/>
    <lineage>
        <taxon>Eukaryota</taxon>
        <taxon>Fungi</taxon>
        <taxon>Dikarya</taxon>
        <taxon>Ascomycota</taxon>
        <taxon>Pezizomycotina</taxon>
        <taxon>Sordariomycetes</taxon>
        <taxon>Hypocreomycetidae</taxon>
        <taxon>Hypocreales</taxon>
        <taxon>Cordycipitaceae</taxon>
        <taxon>Beauveria</taxon>
    </lineage>
</organism>
<dbReference type="GO" id="GO:0004252">
    <property type="term" value="F:serine-type endopeptidase activity"/>
    <property type="evidence" value="ECO:0007669"/>
    <property type="project" value="TreeGrafter"/>
</dbReference>
<dbReference type="SUPFAM" id="SSF53474">
    <property type="entry name" value="alpha/beta-Hydrolases"/>
    <property type="match status" value="1"/>
</dbReference>
<evidence type="ECO:0000256" key="2">
    <source>
        <dbReference type="ARBA" id="ARBA00022729"/>
    </source>
</evidence>
<evidence type="ECO:0000313" key="7">
    <source>
        <dbReference type="EMBL" id="KAK8144713.1"/>
    </source>
</evidence>
<dbReference type="PANTHER" id="PTHR42776:SF13">
    <property type="entry name" value="DIPEPTIDYL-PEPTIDASE 5"/>
    <property type="match status" value="1"/>
</dbReference>
<comment type="similarity">
    <text evidence="1">Belongs to the peptidase S9C family.</text>
</comment>